<evidence type="ECO:0000256" key="11">
    <source>
        <dbReference type="ARBA" id="ARBA00023242"/>
    </source>
</evidence>
<dbReference type="GO" id="GO:0005634">
    <property type="term" value="C:nucleus"/>
    <property type="evidence" value="ECO:0007669"/>
    <property type="project" value="UniProtKB-SubCell"/>
</dbReference>
<feature type="domain" description="C2H2-type" evidence="13">
    <location>
        <begin position="359"/>
        <end position="386"/>
    </location>
</feature>
<keyword evidence="6 12" id="KW-0863">Zinc-finger</keyword>
<gene>
    <name evidence="14" type="ORF">PODLI_1B041540</name>
</gene>
<evidence type="ECO:0000256" key="9">
    <source>
        <dbReference type="ARBA" id="ARBA00023125"/>
    </source>
</evidence>
<organism evidence="14 15">
    <name type="scientific">Podarcis lilfordi</name>
    <name type="common">Lilford's wall lizard</name>
    <dbReference type="NCBI Taxonomy" id="74358"/>
    <lineage>
        <taxon>Eukaryota</taxon>
        <taxon>Metazoa</taxon>
        <taxon>Chordata</taxon>
        <taxon>Craniata</taxon>
        <taxon>Vertebrata</taxon>
        <taxon>Euteleostomi</taxon>
        <taxon>Lepidosauria</taxon>
        <taxon>Squamata</taxon>
        <taxon>Bifurcata</taxon>
        <taxon>Unidentata</taxon>
        <taxon>Episquamata</taxon>
        <taxon>Laterata</taxon>
        <taxon>Lacertibaenia</taxon>
        <taxon>Lacertidae</taxon>
        <taxon>Podarcis</taxon>
    </lineage>
</organism>
<evidence type="ECO:0000259" key="13">
    <source>
        <dbReference type="PROSITE" id="PS50157"/>
    </source>
</evidence>
<feature type="domain" description="C2H2-type" evidence="13">
    <location>
        <begin position="232"/>
        <end position="259"/>
    </location>
</feature>
<evidence type="ECO:0000256" key="5">
    <source>
        <dbReference type="ARBA" id="ARBA00022737"/>
    </source>
</evidence>
<evidence type="ECO:0000313" key="14">
    <source>
        <dbReference type="EMBL" id="CAI5781381.1"/>
    </source>
</evidence>
<dbReference type="EMBL" id="OX395133">
    <property type="protein sequence ID" value="CAI5781381.1"/>
    <property type="molecule type" value="Genomic_DNA"/>
</dbReference>
<evidence type="ECO:0000256" key="8">
    <source>
        <dbReference type="ARBA" id="ARBA00023015"/>
    </source>
</evidence>
<dbReference type="PROSITE" id="PS00028">
    <property type="entry name" value="ZINC_FINGER_C2H2_1"/>
    <property type="match status" value="6"/>
</dbReference>
<evidence type="ECO:0000313" key="15">
    <source>
        <dbReference type="Proteomes" id="UP001178461"/>
    </source>
</evidence>
<protein>
    <submittedName>
        <fullName evidence="14">Finger Rlf</fullName>
    </submittedName>
</protein>
<dbReference type="GO" id="GO:0008270">
    <property type="term" value="F:zinc ion binding"/>
    <property type="evidence" value="ECO:0007669"/>
    <property type="project" value="UniProtKB-KW"/>
</dbReference>
<feature type="domain" description="C2H2-type" evidence="13">
    <location>
        <begin position="317"/>
        <end position="347"/>
    </location>
</feature>
<evidence type="ECO:0000256" key="6">
    <source>
        <dbReference type="ARBA" id="ARBA00022771"/>
    </source>
</evidence>
<keyword evidence="7" id="KW-0862">Zinc</keyword>
<dbReference type="SUPFAM" id="SSF57667">
    <property type="entry name" value="beta-beta-alpha zinc fingers"/>
    <property type="match status" value="1"/>
</dbReference>
<dbReference type="InterPro" id="IPR013087">
    <property type="entry name" value="Znf_C2H2_type"/>
</dbReference>
<proteinExistence type="inferred from homology"/>
<name>A0AA35KPR7_9SAUR</name>
<evidence type="ECO:0000256" key="10">
    <source>
        <dbReference type="ARBA" id="ARBA00023163"/>
    </source>
</evidence>
<evidence type="ECO:0000256" key="4">
    <source>
        <dbReference type="ARBA" id="ARBA00022723"/>
    </source>
</evidence>
<dbReference type="InterPro" id="IPR057986">
    <property type="entry name" value="TPR_Rlf/292/654"/>
</dbReference>
<feature type="domain" description="C2H2-type" evidence="13">
    <location>
        <begin position="416"/>
        <end position="445"/>
    </location>
</feature>
<dbReference type="Gene3D" id="3.30.160.60">
    <property type="entry name" value="Classic Zinc Finger"/>
    <property type="match status" value="4"/>
</dbReference>
<keyword evidence="9" id="KW-0238">DNA-binding</keyword>
<keyword evidence="3" id="KW-0597">Phosphoprotein</keyword>
<accession>A0AA35KPR7</accession>
<evidence type="ECO:0000256" key="7">
    <source>
        <dbReference type="ARBA" id="ARBA00022833"/>
    </source>
</evidence>
<keyword evidence="5" id="KW-0677">Repeat</keyword>
<dbReference type="Pfam" id="PF25420">
    <property type="entry name" value="zf-C2H2_ZN292"/>
    <property type="match status" value="1"/>
</dbReference>
<dbReference type="PANTHER" id="PTHR15507">
    <property type="entry name" value="ZINC FINGER PROTEIN RLF"/>
    <property type="match status" value="1"/>
</dbReference>
<sequence length="573" mass="66719">MWASFKSEVNFLGDWGPRKIQEKAEEAGLIVSVLLCVRALQLRSNENDDMKTSVCKTIACLLPEDLEVRRACQLTEYLLEPSEERYSLLEELYLQQDKKLNGKNSLCFELLLALKAYWPFDPEFWDWKTLKRHCLKLLGKEVSESEDDLSCRKMSFNETAMLDVFLSDSEDNNSEGQDTINQPKVRVKKPIGSSERYQRWLQYKFFCAICKRECIEARILHHSKMHMEEGIYTCPVCIKKFKRKDVFVKHVMEHVKMPPSRKYRGKKKLLLKKERLAMSSLARIASVALGEQPRTDTQDYITFSKLENCHLQDRDLYPCPGTDCSKVYKQFKYLSVHLKAEHENDQNAMHYMDMKNRRERCSYCRRHFVSAFHLQEHEQVHSGPQPYMCVSVGCYARFGSVNELLHHKQQHDDLRYKCELSGCNIVFSDLGQLYHHEAQHFRDASYACNFSGCKKFYYFETEFTDHMSMHITNGQIKKVQIKQEENVSGDSLTCLSDLEVFEQKDPACLHESLNLPSGSTNSEAIQQVKQESTNSEGILQVKQEAMFDGEVSDNSVKYSNFSYFHFSLDSLTP</sequence>
<keyword evidence="8" id="KW-0805">Transcription regulation</keyword>
<dbReference type="SMART" id="SM00355">
    <property type="entry name" value="ZnF_C2H2"/>
    <property type="match status" value="7"/>
</dbReference>
<dbReference type="PANTHER" id="PTHR15507:SF18">
    <property type="entry name" value="ZINC FINGER PROTEIN RLF"/>
    <property type="match status" value="1"/>
</dbReference>
<keyword evidence="11" id="KW-0539">Nucleus</keyword>
<evidence type="ECO:0000256" key="2">
    <source>
        <dbReference type="ARBA" id="ARBA00006991"/>
    </source>
</evidence>
<reference evidence="14" key="1">
    <citation type="submission" date="2022-12" db="EMBL/GenBank/DDBJ databases">
        <authorList>
            <person name="Alioto T."/>
            <person name="Alioto T."/>
            <person name="Gomez Garrido J."/>
        </authorList>
    </citation>
    <scope>NUCLEOTIDE SEQUENCE</scope>
</reference>
<dbReference type="InterPro" id="IPR036236">
    <property type="entry name" value="Znf_C2H2_sf"/>
</dbReference>
<evidence type="ECO:0000256" key="1">
    <source>
        <dbReference type="ARBA" id="ARBA00004123"/>
    </source>
</evidence>
<dbReference type="PROSITE" id="PS50157">
    <property type="entry name" value="ZINC_FINGER_C2H2_2"/>
    <property type="match status" value="4"/>
</dbReference>
<keyword evidence="4" id="KW-0479">Metal-binding</keyword>
<evidence type="ECO:0000256" key="12">
    <source>
        <dbReference type="PROSITE-ProRule" id="PRU00042"/>
    </source>
</evidence>
<evidence type="ECO:0000256" key="3">
    <source>
        <dbReference type="ARBA" id="ARBA00022553"/>
    </source>
</evidence>
<dbReference type="GO" id="GO:0003677">
    <property type="term" value="F:DNA binding"/>
    <property type="evidence" value="ECO:0007669"/>
    <property type="project" value="UniProtKB-KW"/>
</dbReference>
<dbReference type="AlphaFoldDB" id="A0AA35KPR7"/>
<comment type="similarity">
    <text evidence="2">Belongs to the krueppel C2H2-type zinc-finger protein family.</text>
</comment>
<comment type="subcellular location">
    <subcellularLocation>
        <location evidence="1">Nucleus</location>
    </subcellularLocation>
</comment>
<dbReference type="InterPro" id="IPR052251">
    <property type="entry name" value="GH-ZnFinger_Regulators"/>
</dbReference>
<dbReference type="GO" id="GO:0000981">
    <property type="term" value="F:DNA-binding transcription factor activity, RNA polymerase II-specific"/>
    <property type="evidence" value="ECO:0007669"/>
    <property type="project" value="TreeGrafter"/>
</dbReference>
<dbReference type="Pfam" id="PF25580">
    <property type="entry name" value="TPR_Rlf"/>
    <property type="match status" value="1"/>
</dbReference>
<keyword evidence="10" id="KW-0804">Transcription</keyword>
<keyword evidence="15" id="KW-1185">Reference proteome</keyword>
<dbReference type="Proteomes" id="UP001178461">
    <property type="component" value="Chromosome 8"/>
</dbReference>